<keyword evidence="1 2" id="KW-0728">SH3 domain</keyword>
<sequence>MASSVARAPVYGFEATQDPRRPGSAPPRAGGQGKELIRVVGLYEHKRTQNRASQRGEGRGMRQSEASRAELVEPDRNPARTKQRVHYAQNLSFGSKLRSNHAPFQTSKRYVERSSKPHERAELNLDVNSNLSQDTDKYWRYDSDIFLTPSISDDASSESSTSLNSQRQRARYRNVDNNSANENVLGSYFQTIHKATPKPALPPLPLFKRSTSLVDHPCYLEAEASTDHCPSDSDNQMRLFEGDIIVVYSRDSNGFCYGKNLRSGGKAWFSENHVVFRSVSTLEKILARYIVGDSGVSLEDAFNAAGNSRTSEIKKLFDYLDNRIDELHSCIEALPEEYVLTKDDYELLQIDRARSNKASSVSKALLRFSNRHPYHPTWDRTSEIHSRRFEEWKAIFKPQSSLNVILPDPITPHTPTNFDPTFLGTHVNGPFDKTPRAMPVAAGSSMSAVSIGEGLSRGSTPTVRAYNPSQGSFRGPSPSMVAMTKITSKSSITKDGTKAQMEDQSQLHIPESRRAQDHGGETEQPIYISKANEHDVRGSHSGAGRDIFTDRQEEPVGSHRQQPGSSLGLQPSLMGKGRESAKYNEGSSFKPIVVAEYPRRVDHPNKSRHSPNKAVNTIFSDALLNTNERANQERLTKPNARNGERRVSNPDDVIIESQALVDRPPLRETTHEKTTTNAIYVDLPTENPQFPSSPSQKYKPPPESLARRPLLSDDLAVPFIQQAKQIVVYDVSALPPHYPSRDIDSEVVVIDCIGVPGNEDVSLLEEQELHPTKVNGRSSGSSKNATSATPSISSDIDDKYHKDVSDEKDIKSQSPTFRRKTHSRRISDLPTLAEE</sequence>
<dbReference type="SUPFAM" id="SSF50044">
    <property type="entry name" value="SH3-domain"/>
    <property type="match status" value="1"/>
</dbReference>
<proteinExistence type="predicted"/>
<dbReference type="InterPro" id="IPR036028">
    <property type="entry name" value="SH3-like_dom_sf"/>
</dbReference>
<feature type="region of interest" description="Disordered" evidence="3">
    <location>
        <begin position="150"/>
        <end position="171"/>
    </location>
</feature>
<feature type="compositionally biased region" description="Polar residues" evidence="3">
    <location>
        <begin position="485"/>
        <end position="494"/>
    </location>
</feature>
<feature type="compositionally biased region" description="Low complexity" evidence="3">
    <location>
        <begin position="150"/>
        <end position="165"/>
    </location>
</feature>
<feature type="compositionally biased region" description="Low complexity" evidence="3">
    <location>
        <begin position="688"/>
        <end position="698"/>
    </location>
</feature>
<feature type="compositionally biased region" description="Basic and acidic residues" evidence="3">
    <location>
        <begin position="796"/>
        <end position="811"/>
    </location>
</feature>
<feature type="region of interest" description="Disordered" evidence="3">
    <location>
        <begin position="1"/>
        <end position="126"/>
    </location>
</feature>
<dbReference type="Gene3D" id="2.30.30.40">
    <property type="entry name" value="SH3 Domains"/>
    <property type="match status" value="1"/>
</dbReference>
<name>A0A9P4K071_9PLEO</name>
<keyword evidence="6" id="KW-1185">Reference proteome</keyword>
<feature type="domain" description="SH3" evidence="4">
    <location>
        <begin position="217"/>
        <end position="279"/>
    </location>
</feature>
<reference evidence="6" key="1">
    <citation type="journal article" date="2020" name="Stud. Mycol.">
        <title>101 Dothideomycetes genomes: A test case for predicting lifestyles and emergence of pathogens.</title>
        <authorList>
            <person name="Haridas S."/>
            <person name="Albert R."/>
            <person name="Binder M."/>
            <person name="Bloem J."/>
            <person name="LaButti K."/>
            <person name="Salamov A."/>
            <person name="Andreopoulos B."/>
            <person name="Baker S."/>
            <person name="Barry K."/>
            <person name="Bills G."/>
            <person name="Bluhm B."/>
            <person name="Cannon C."/>
            <person name="Castanera R."/>
            <person name="Culley D."/>
            <person name="Daum C."/>
            <person name="Ezra D."/>
            <person name="Gonzalez J."/>
            <person name="Henrissat B."/>
            <person name="Kuo A."/>
            <person name="Liang C."/>
            <person name="Lipzen A."/>
            <person name="Lutzoni F."/>
            <person name="Magnuson J."/>
            <person name="Mondo S."/>
            <person name="Nolan M."/>
            <person name="Ohm R."/>
            <person name="Pangilinan J."/>
            <person name="Park H.-J."/>
            <person name="Ramirez L."/>
            <person name="Alfaro M."/>
            <person name="Sun H."/>
            <person name="Tritt A."/>
            <person name="Yoshinaga Y."/>
            <person name="Zwiers L.-H."/>
            <person name="Turgeon B."/>
            <person name="Goodwin S."/>
            <person name="Spatafora J."/>
            <person name="Crous P."/>
            <person name="Grigoriev I."/>
        </authorList>
    </citation>
    <scope>NUCLEOTIDE SEQUENCE [LARGE SCALE GENOMIC DNA]</scope>
    <source>
        <strain evidence="6">CBS 304.66</strain>
    </source>
</reference>
<evidence type="ECO:0000256" key="2">
    <source>
        <dbReference type="PROSITE-ProRule" id="PRU00192"/>
    </source>
</evidence>
<dbReference type="AlphaFoldDB" id="A0A9P4K071"/>
<feature type="compositionally biased region" description="Basic and acidic residues" evidence="3">
    <location>
        <begin position="510"/>
        <end position="521"/>
    </location>
</feature>
<feature type="compositionally biased region" description="Basic and acidic residues" evidence="3">
    <location>
        <begin position="109"/>
        <end position="123"/>
    </location>
</feature>
<feature type="region of interest" description="Disordered" evidence="3">
    <location>
        <begin position="683"/>
        <end position="706"/>
    </location>
</feature>
<feature type="region of interest" description="Disordered" evidence="3">
    <location>
        <begin position="553"/>
        <end position="585"/>
    </location>
</feature>
<dbReference type="PROSITE" id="PS50002">
    <property type="entry name" value="SH3"/>
    <property type="match status" value="1"/>
</dbReference>
<evidence type="ECO:0000313" key="6">
    <source>
        <dbReference type="Proteomes" id="UP000800093"/>
    </source>
</evidence>
<dbReference type="EMBL" id="ML986773">
    <property type="protein sequence ID" value="KAF2258288.1"/>
    <property type="molecule type" value="Genomic_DNA"/>
</dbReference>
<evidence type="ECO:0000259" key="4">
    <source>
        <dbReference type="PROSITE" id="PS50002"/>
    </source>
</evidence>
<feature type="region of interest" description="Disordered" evidence="3">
    <location>
        <begin position="453"/>
        <end position="521"/>
    </location>
</feature>
<evidence type="ECO:0000256" key="3">
    <source>
        <dbReference type="SAM" id="MobiDB-lite"/>
    </source>
</evidence>
<feature type="compositionally biased region" description="Basic and acidic residues" evidence="3">
    <location>
        <begin position="54"/>
        <end position="78"/>
    </location>
</feature>
<evidence type="ECO:0000256" key="1">
    <source>
        <dbReference type="ARBA" id="ARBA00022443"/>
    </source>
</evidence>
<protein>
    <recommendedName>
        <fullName evidence="4">SH3 domain-containing protein</fullName>
    </recommendedName>
</protein>
<organism evidence="5 6">
    <name type="scientific">Lojkania enalia</name>
    <dbReference type="NCBI Taxonomy" id="147567"/>
    <lineage>
        <taxon>Eukaryota</taxon>
        <taxon>Fungi</taxon>
        <taxon>Dikarya</taxon>
        <taxon>Ascomycota</taxon>
        <taxon>Pezizomycotina</taxon>
        <taxon>Dothideomycetes</taxon>
        <taxon>Pleosporomycetidae</taxon>
        <taxon>Pleosporales</taxon>
        <taxon>Pleosporales incertae sedis</taxon>
        <taxon>Lojkania</taxon>
    </lineage>
</organism>
<feature type="compositionally biased region" description="Polar residues" evidence="3">
    <location>
        <begin position="559"/>
        <end position="569"/>
    </location>
</feature>
<comment type="caution">
    <text evidence="5">The sequence shown here is derived from an EMBL/GenBank/DDBJ whole genome shotgun (WGS) entry which is preliminary data.</text>
</comment>
<dbReference type="InterPro" id="IPR001452">
    <property type="entry name" value="SH3_domain"/>
</dbReference>
<dbReference type="Proteomes" id="UP000800093">
    <property type="component" value="Unassembled WGS sequence"/>
</dbReference>
<gene>
    <name evidence="5" type="ORF">CC78DRAFT_549261</name>
</gene>
<feature type="compositionally biased region" description="Polar residues" evidence="3">
    <location>
        <begin position="775"/>
        <end position="794"/>
    </location>
</feature>
<accession>A0A9P4K071</accession>
<feature type="compositionally biased region" description="Polar residues" evidence="3">
    <location>
        <begin position="457"/>
        <end position="472"/>
    </location>
</feature>
<feature type="region of interest" description="Disordered" evidence="3">
    <location>
        <begin position="770"/>
        <end position="835"/>
    </location>
</feature>
<evidence type="ECO:0000313" key="5">
    <source>
        <dbReference type="EMBL" id="KAF2258288.1"/>
    </source>
</evidence>